<name>A0ABQ7I105_9MICR</name>
<dbReference type="CDD" id="cd02257">
    <property type="entry name" value="Peptidase_C19"/>
    <property type="match status" value="1"/>
</dbReference>
<evidence type="ECO:0000259" key="2">
    <source>
        <dbReference type="PROSITE" id="PS50235"/>
    </source>
</evidence>
<evidence type="ECO:0000313" key="3">
    <source>
        <dbReference type="EMBL" id="KAF7684143.1"/>
    </source>
</evidence>
<evidence type="ECO:0000313" key="4">
    <source>
        <dbReference type="Proteomes" id="UP001516464"/>
    </source>
</evidence>
<dbReference type="SUPFAM" id="SSF54001">
    <property type="entry name" value="Cysteine proteinases"/>
    <property type="match status" value="1"/>
</dbReference>
<dbReference type="InterPro" id="IPR038765">
    <property type="entry name" value="Papain-like_cys_pep_sf"/>
</dbReference>
<comment type="caution">
    <text evidence="3">The sequence shown here is derived from an EMBL/GenBank/DDBJ whole genome shotgun (WGS) entry which is preliminary data.</text>
</comment>
<dbReference type="EMBL" id="SBIQ01000027">
    <property type="protein sequence ID" value="KAF7684143.1"/>
    <property type="molecule type" value="Genomic_DNA"/>
</dbReference>
<keyword evidence="3" id="KW-0378">Hydrolase</keyword>
<keyword evidence="4" id="KW-1185">Reference proteome</keyword>
<keyword evidence="1" id="KW-0472">Membrane</keyword>
<gene>
    <name evidence="3" type="primary">UBP4</name>
    <name evidence="3" type="ORF">TCON_0661</name>
</gene>
<dbReference type="PROSITE" id="PS50235">
    <property type="entry name" value="USP_3"/>
    <property type="match status" value="1"/>
</dbReference>
<accession>A0ABQ7I105</accession>
<proteinExistence type="predicted"/>
<dbReference type="Pfam" id="PF00443">
    <property type="entry name" value="UCH"/>
    <property type="match status" value="1"/>
</dbReference>
<reference evidence="3 4" key="1">
    <citation type="submission" date="2019-01" db="EMBL/GenBank/DDBJ databases">
        <title>Genomes sequencing and comparative genomics of infectious freshwater microsporidia, Cucumispora dikerogammari and Thelohania contejeani.</title>
        <authorList>
            <person name="Cormier A."/>
            <person name="Giraud I."/>
            <person name="Wattier R."/>
            <person name="Teixeira M."/>
            <person name="Grandjean F."/>
            <person name="Rigaud T."/>
            <person name="Cordaux R."/>
        </authorList>
    </citation>
    <scope>NUCLEOTIDE SEQUENCE [LARGE SCALE GENOMIC DNA]</scope>
    <source>
        <strain evidence="3">T1</strain>
        <tissue evidence="3">Spores</tissue>
    </source>
</reference>
<keyword evidence="1" id="KW-0812">Transmembrane</keyword>
<dbReference type="Proteomes" id="UP001516464">
    <property type="component" value="Unassembled WGS sequence"/>
</dbReference>
<keyword evidence="1" id="KW-1133">Transmembrane helix</keyword>
<dbReference type="InterPro" id="IPR028889">
    <property type="entry name" value="USP"/>
</dbReference>
<organism evidence="3 4">
    <name type="scientific">Astathelohania contejeani</name>
    <dbReference type="NCBI Taxonomy" id="164912"/>
    <lineage>
        <taxon>Eukaryota</taxon>
        <taxon>Fungi</taxon>
        <taxon>Fungi incertae sedis</taxon>
        <taxon>Microsporidia</taxon>
        <taxon>Astathelohaniidae</taxon>
        <taxon>Astathelohania</taxon>
    </lineage>
</organism>
<feature type="transmembrane region" description="Helical" evidence="1">
    <location>
        <begin position="7"/>
        <end position="29"/>
    </location>
</feature>
<dbReference type="GO" id="GO:0016787">
    <property type="term" value="F:hydrolase activity"/>
    <property type="evidence" value="ECO:0007669"/>
    <property type="project" value="UniProtKB-KW"/>
</dbReference>
<protein>
    <submittedName>
        <fullName evidence="3">Ubiquitin carboxyl-terminal hydrolase 4</fullName>
    </submittedName>
</protein>
<evidence type="ECO:0000256" key="1">
    <source>
        <dbReference type="SAM" id="Phobius"/>
    </source>
</evidence>
<sequence>MRRINKYLSILLIFFVIAANILLIEYYYITNYLQNKNYSIENKDIGLPNFTGKMCYFNASMQCLISSKYFTNHFNKIRKGRLYQKVKKFINAVLCKNMIDYETSVGLLRSVRKGDGYYTGTRPDNSVKFIYDLLKQLDEYEQILKTFEITLQYFQGTKLVAYNSTSHHIEINGYSLEEMCIPYQIDNKSSHCLKYHIKSCSNIIIIEYNFFNENNKNLEENFKNNINQNIIINDKSYSLFGCIVHIFVDKDINYGHNIAYVKRSNKWILFDDEKSYIADSLDYVKESKYIILFYEKDSFHNSLDSM</sequence>
<dbReference type="Gene3D" id="3.90.70.10">
    <property type="entry name" value="Cysteine proteinases"/>
    <property type="match status" value="2"/>
</dbReference>
<dbReference type="InterPro" id="IPR001394">
    <property type="entry name" value="Peptidase_C19_UCH"/>
</dbReference>
<feature type="domain" description="USP" evidence="2">
    <location>
        <begin position="45"/>
        <end position="297"/>
    </location>
</feature>